<comment type="caution">
    <text evidence="1">The sequence shown here is derived from an EMBL/GenBank/DDBJ whole genome shotgun (WGS) entry which is preliminary data.</text>
</comment>
<evidence type="ECO:0000313" key="1">
    <source>
        <dbReference type="EMBL" id="CAI2373740.1"/>
    </source>
</evidence>
<dbReference type="EMBL" id="CAMPGE010015097">
    <property type="protein sequence ID" value="CAI2373740.1"/>
    <property type="molecule type" value="Genomic_DNA"/>
</dbReference>
<proteinExistence type="predicted"/>
<reference evidence="1" key="1">
    <citation type="submission" date="2023-07" db="EMBL/GenBank/DDBJ databases">
        <authorList>
            <consortium name="AG Swart"/>
            <person name="Singh M."/>
            <person name="Singh A."/>
            <person name="Seah K."/>
            <person name="Emmerich C."/>
        </authorList>
    </citation>
    <scope>NUCLEOTIDE SEQUENCE</scope>
    <source>
        <strain evidence="1">DP1</strain>
    </source>
</reference>
<protein>
    <submittedName>
        <fullName evidence="1">Uncharacterized protein</fullName>
    </submittedName>
</protein>
<dbReference type="Proteomes" id="UP001295684">
    <property type="component" value="Unassembled WGS sequence"/>
</dbReference>
<name>A0AAD1XJ84_EUPCR</name>
<accession>A0AAD1XJ84</accession>
<dbReference type="AlphaFoldDB" id="A0AAD1XJ84"/>
<keyword evidence="2" id="KW-1185">Reference proteome</keyword>
<evidence type="ECO:0000313" key="2">
    <source>
        <dbReference type="Proteomes" id="UP001295684"/>
    </source>
</evidence>
<gene>
    <name evidence="1" type="ORF">ECRASSUSDP1_LOCUS15087</name>
</gene>
<organism evidence="1 2">
    <name type="scientific">Euplotes crassus</name>
    <dbReference type="NCBI Taxonomy" id="5936"/>
    <lineage>
        <taxon>Eukaryota</taxon>
        <taxon>Sar</taxon>
        <taxon>Alveolata</taxon>
        <taxon>Ciliophora</taxon>
        <taxon>Intramacronucleata</taxon>
        <taxon>Spirotrichea</taxon>
        <taxon>Hypotrichia</taxon>
        <taxon>Euplotida</taxon>
        <taxon>Euplotidae</taxon>
        <taxon>Moneuplotes</taxon>
    </lineage>
</organism>
<sequence length="85" mass="9711">MNKILNYFTSQPANVDKTKSLQSKFDFSQRGRKANSISISLHIKPRQSSNLGVLVKQETQPSRGKELSYREISDNNLSSILWLEI</sequence>